<accession>A0AAE1R897</accession>
<proteinExistence type="predicted"/>
<dbReference type="AlphaFoldDB" id="A0AAE1R897"/>
<gene>
    <name evidence="1" type="ORF">RND71_036178</name>
</gene>
<dbReference type="SUPFAM" id="SSF56672">
    <property type="entry name" value="DNA/RNA polymerases"/>
    <property type="match status" value="1"/>
</dbReference>
<dbReference type="InterPro" id="IPR043502">
    <property type="entry name" value="DNA/RNA_pol_sf"/>
</dbReference>
<dbReference type="PANTHER" id="PTHR11439">
    <property type="entry name" value="GAG-POL-RELATED RETROTRANSPOSON"/>
    <property type="match status" value="1"/>
</dbReference>
<dbReference type="PANTHER" id="PTHR11439:SF524">
    <property type="entry name" value="RNA-DIRECTED DNA POLYMERASE, PROTEIN KINASE RLK-PELLE-DLSV FAMILY"/>
    <property type="match status" value="1"/>
</dbReference>
<organism evidence="1 2">
    <name type="scientific">Anisodus tanguticus</name>
    <dbReference type="NCBI Taxonomy" id="243964"/>
    <lineage>
        <taxon>Eukaryota</taxon>
        <taxon>Viridiplantae</taxon>
        <taxon>Streptophyta</taxon>
        <taxon>Embryophyta</taxon>
        <taxon>Tracheophyta</taxon>
        <taxon>Spermatophyta</taxon>
        <taxon>Magnoliopsida</taxon>
        <taxon>eudicotyledons</taxon>
        <taxon>Gunneridae</taxon>
        <taxon>Pentapetalae</taxon>
        <taxon>asterids</taxon>
        <taxon>lamiids</taxon>
        <taxon>Solanales</taxon>
        <taxon>Solanaceae</taxon>
        <taxon>Solanoideae</taxon>
        <taxon>Hyoscyameae</taxon>
        <taxon>Anisodus</taxon>
    </lineage>
</organism>
<keyword evidence="2" id="KW-1185">Reference proteome</keyword>
<reference evidence="1" key="1">
    <citation type="submission" date="2023-12" db="EMBL/GenBank/DDBJ databases">
        <title>Genome assembly of Anisodus tanguticus.</title>
        <authorList>
            <person name="Wang Y.-J."/>
        </authorList>
    </citation>
    <scope>NUCLEOTIDE SEQUENCE</scope>
    <source>
        <strain evidence="1">KB-2021</strain>
        <tissue evidence="1">Leaf</tissue>
    </source>
</reference>
<sequence>MYNPMEDHMHALKRIVRYIQVTLDHDLHLYPSSTTTLISYTDVDWGGCPDIRCSTYGYCVFLGDNLISWSSKRQATFSRSSAEAEYRGVANVVSESCWLQNLLLELHCHVPNATLVYCDNVSAIYLSENPVQHQRTKHIELDIHLVREKVARGQVCVLHVPSRYQIADIFIKGLPLVLFEDFRDSLSIRRPTASIAGV</sequence>
<evidence type="ECO:0000313" key="2">
    <source>
        <dbReference type="Proteomes" id="UP001291623"/>
    </source>
</evidence>
<comment type="caution">
    <text evidence="1">The sequence shown here is derived from an EMBL/GenBank/DDBJ whole genome shotgun (WGS) entry which is preliminary data.</text>
</comment>
<evidence type="ECO:0000313" key="1">
    <source>
        <dbReference type="EMBL" id="KAK4346002.1"/>
    </source>
</evidence>
<dbReference type="EMBL" id="JAVYJV010000019">
    <property type="protein sequence ID" value="KAK4346002.1"/>
    <property type="molecule type" value="Genomic_DNA"/>
</dbReference>
<protein>
    <submittedName>
        <fullName evidence="1">Uncharacterized protein</fullName>
    </submittedName>
</protein>
<dbReference type="CDD" id="cd09272">
    <property type="entry name" value="RNase_HI_RT_Ty1"/>
    <property type="match status" value="1"/>
</dbReference>
<dbReference type="Proteomes" id="UP001291623">
    <property type="component" value="Unassembled WGS sequence"/>
</dbReference>
<name>A0AAE1R897_9SOLA</name>